<keyword evidence="2" id="KW-0238">DNA-binding</keyword>
<dbReference type="GO" id="GO:0006355">
    <property type="term" value="P:regulation of DNA-templated transcription"/>
    <property type="evidence" value="ECO:0007669"/>
    <property type="project" value="InterPro"/>
</dbReference>
<organism evidence="5 6">
    <name type="scientific">Pseudoclavibacter endophyticus</name>
    <dbReference type="NCBI Taxonomy" id="1778590"/>
    <lineage>
        <taxon>Bacteria</taxon>
        <taxon>Bacillati</taxon>
        <taxon>Actinomycetota</taxon>
        <taxon>Actinomycetes</taxon>
        <taxon>Micrococcales</taxon>
        <taxon>Microbacteriaceae</taxon>
        <taxon>Pseudoclavibacter</taxon>
    </lineage>
</organism>
<dbReference type="EMBL" id="WBJY01000002">
    <property type="protein sequence ID" value="KAB1648268.1"/>
    <property type="molecule type" value="Genomic_DNA"/>
</dbReference>
<name>A0A6H9WND0_9MICO</name>
<dbReference type="InterPro" id="IPR000792">
    <property type="entry name" value="Tscrpt_reg_LuxR_C"/>
</dbReference>
<dbReference type="Proteomes" id="UP000431744">
    <property type="component" value="Unassembled WGS sequence"/>
</dbReference>
<dbReference type="GO" id="GO:0003677">
    <property type="term" value="F:DNA binding"/>
    <property type="evidence" value="ECO:0007669"/>
    <property type="project" value="UniProtKB-KW"/>
</dbReference>
<evidence type="ECO:0000259" key="4">
    <source>
        <dbReference type="PROSITE" id="PS50043"/>
    </source>
</evidence>
<evidence type="ECO:0000313" key="6">
    <source>
        <dbReference type="Proteomes" id="UP000431744"/>
    </source>
</evidence>
<accession>A0A6H9WND0</accession>
<keyword evidence="3" id="KW-0804">Transcription</keyword>
<dbReference type="PRINTS" id="PR00038">
    <property type="entry name" value="HTHLUXR"/>
</dbReference>
<dbReference type="CDD" id="cd06170">
    <property type="entry name" value="LuxR_C_like"/>
    <property type="match status" value="1"/>
</dbReference>
<evidence type="ECO:0000256" key="3">
    <source>
        <dbReference type="ARBA" id="ARBA00023163"/>
    </source>
</evidence>
<evidence type="ECO:0000256" key="2">
    <source>
        <dbReference type="ARBA" id="ARBA00023125"/>
    </source>
</evidence>
<dbReference type="RefSeq" id="WP_158029463.1">
    <property type="nucleotide sequence ID" value="NZ_BMHG01000001.1"/>
</dbReference>
<reference evidence="5 6" key="1">
    <citation type="submission" date="2019-09" db="EMBL/GenBank/DDBJ databases">
        <title>Phylogeny of genus Pseudoclavibacter and closely related genus.</title>
        <authorList>
            <person name="Li Y."/>
        </authorList>
    </citation>
    <scope>NUCLEOTIDE SEQUENCE [LARGE SCALE GENOMIC DNA]</scope>
    <source>
        <strain evidence="5 6">EGI 60007</strain>
    </source>
</reference>
<dbReference type="Pfam" id="PF00196">
    <property type="entry name" value="GerE"/>
    <property type="match status" value="1"/>
</dbReference>
<dbReference type="PROSITE" id="PS50043">
    <property type="entry name" value="HTH_LUXR_2"/>
    <property type="match status" value="1"/>
</dbReference>
<comment type="caution">
    <text evidence="5">The sequence shown here is derived from an EMBL/GenBank/DDBJ whole genome shotgun (WGS) entry which is preliminary data.</text>
</comment>
<dbReference type="PANTHER" id="PTHR44688:SF16">
    <property type="entry name" value="DNA-BINDING TRANSCRIPTIONAL ACTIVATOR DEVR_DOSR"/>
    <property type="match status" value="1"/>
</dbReference>
<dbReference type="SMART" id="SM00421">
    <property type="entry name" value="HTH_LUXR"/>
    <property type="match status" value="1"/>
</dbReference>
<dbReference type="PANTHER" id="PTHR44688">
    <property type="entry name" value="DNA-BINDING TRANSCRIPTIONAL ACTIVATOR DEVR_DOSR"/>
    <property type="match status" value="1"/>
</dbReference>
<dbReference type="SUPFAM" id="SSF46894">
    <property type="entry name" value="C-terminal effector domain of the bipartite response regulators"/>
    <property type="match status" value="1"/>
</dbReference>
<protein>
    <submittedName>
        <fullName evidence="5">Response regulator transcription factor</fullName>
    </submittedName>
</protein>
<dbReference type="InterPro" id="IPR036388">
    <property type="entry name" value="WH-like_DNA-bd_sf"/>
</dbReference>
<evidence type="ECO:0000313" key="5">
    <source>
        <dbReference type="EMBL" id="KAB1648268.1"/>
    </source>
</evidence>
<gene>
    <name evidence="5" type="ORF">F8O04_11215</name>
</gene>
<dbReference type="InterPro" id="IPR016032">
    <property type="entry name" value="Sig_transdc_resp-reg_C-effctor"/>
</dbReference>
<proteinExistence type="predicted"/>
<keyword evidence="6" id="KW-1185">Reference proteome</keyword>
<keyword evidence="1" id="KW-0805">Transcription regulation</keyword>
<dbReference type="OrthoDB" id="3178268at2"/>
<dbReference type="Gene3D" id="1.10.10.10">
    <property type="entry name" value="Winged helix-like DNA-binding domain superfamily/Winged helix DNA-binding domain"/>
    <property type="match status" value="1"/>
</dbReference>
<dbReference type="AlphaFoldDB" id="A0A6H9WND0"/>
<sequence length="784" mass="83865">MAPMQGSPAFPPPRLLAELSSPAEVVAVVGPRGSGVTPLLREWLTAHDDAVGIPSWKVATLPDEALRGTLVIDDAERLEPQDWDRLGAHLGVGSELRLRLGLVSEASLPSSWHVEVVRELSFTASELRQHVATSGSRTDVAALFIATRGHARSVRAILESGVTRIERFDGVLAELDRDVLDASWADAAVPEVITRELLVELGGDGEAFDRAVRDGALARVAGAPQSVLMIPPPLRAATRAAFPRTADERRAIRERVALSLLDEGAWLEAVIEAVAAGRLDLVDRALKNGGMPFLRAHGTAIVWALHGTSAPSLARWPVIAMAKALVLNAHRGHSLRAAELMGVALVGIGTARKASPDRPILRTIESVARRLIGIGDGGVAAATAAARMLDELPPAELESIGGLIGDLHVHAGISLFYGGHFADARAQFEWARSRASRGGVELMAAGCEALLLAVEGDMHEAGRLVDATWERNWPSELADDYAGSMLRIADALVAIEGGDIARAEEAIEPVRAHIDTIEHWPLLAWVDALIDLRRGEAAEGLERLRLLRRRRGTGPRQTTLAARALDLSAITLELASGDVVAARSLRARPTDGSWTRLLAARVALAGGENERALQLVGGVETCTPRDRLERCVIESVLLARMGSPREAEIVAARARALANSAGLSTSFDLLRGADATLFGIEAAPLPSVAETPVVPRLTERERVVLRELVTGSRIDDIAARLHVSVNTVKSQCRALYRKLEARSREEAIARAIAYGLLDAPERPMRAITGTDASTHSDARPNRTA</sequence>
<evidence type="ECO:0000256" key="1">
    <source>
        <dbReference type="ARBA" id="ARBA00023015"/>
    </source>
</evidence>
<feature type="domain" description="HTH luxR-type" evidence="4">
    <location>
        <begin position="690"/>
        <end position="755"/>
    </location>
</feature>